<evidence type="ECO:0000256" key="2">
    <source>
        <dbReference type="ARBA" id="ARBA00004651"/>
    </source>
</evidence>
<proteinExistence type="predicted"/>
<dbReference type="PROSITE" id="PS50109">
    <property type="entry name" value="HIS_KIN"/>
    <property type="match status" value="1"/>
</dbReference>
<comment type="catalytic activity">
    <reaction evidence="1">
        <text>ATP + protein L-histidine = ADP + protein N-phospho-L-histidine.</text>
        <dbReference type="EC" id="2.7.13.3"/>
    </reaction>
</comment>
<comment type="subcellular location">
    <subcellularLocation>
        <location evidence="2">Cell membrane</location>
        <topology evidence="2">Multi-pass membrane protein</topology>
    </subcellularLocation>
</comment>
<reference evidence="20 21" key="1">
    <citation type="submission" date="2024-04" db="EMBL/GenBank/DDBJ databases">
        <title>Bacillus oryzaecorticis sp. nov., a moderately halophilic bacterium isolated from rice husks.</title>
        <authorList>
            <person name="Zhu H.-S."/>
        </authorList>
    </citation>
    <scope>NUCLEOTIDE SEQUENCE [LARGE SCALE GENOMIC DNA]</scope>
    <source>
        <strain evidence="20 21">ZC255</strain>
    </source>
</reference>
<keyword evidence="8" id="KW-0547">Nucleotide-binding</keyword>
<dbReference type="Pfam" id="PF02518">
    <property type="entry name" value="HATPase_c"/>
    <property type="match status" value="1"/>
</dbReference>
<evidence type="ECO:0000256" key="7">
    <source>
        <dbReference type="ARBA" id="ARBA00022692"/>
    </source>
</evidence>
<dbReference type="PANTHER" id="PTHR45528">
    <property type="entry name" value="SENSOR HISTIDINE KINASE CPXA"/>
    <property type="match status" value="1"/>
</dbReference>
<keyword evidence="13" id="KW-0843">Virulence</keyword>
<dbReference type="Gene3D" id="3.30.565.10">
    <property type="entry name" value="Histidine kinase-like ATPase, C-terminal domain"/>
    <property type="match status" value="1"/>
</dbReference>
<dbReference type="InterPro" id="IPR036890">
    <property type="entry name" value="HATPase_C_sf"/>
</dbReference>
<dbReference type="InterPro" id="IPR004358">
    <property type="entry name" value="Sig_transdc_His_kin-like_C"/>
</dbReference>
<feature type="transmembrane region" description="Helical" evidence="17">
    <location>
        <begin position="6"/>
        <end position="26"/>
    </location>
</feature>
<keyword evidence="14 17" id="KW-0472">Membrane</keyword>
<evidence type="ECO:0000256" key="13">
    <source>
        <dbReference type="ARBA" id="ARBA00023026"/>
    </source>
</evidence>
<keyword evidence="9 20" id="KW-0418">Kinase</keyword>
<dbReference type="SUPFAM" id="SSF55874">
    <property type="entry name" value="ATPase domain of HSP90 chaperone/DNA topoisomerase II/histidine kinase"/>
    <property type="match status" value="1"/>
</dbReference>
<dbReference type="CDD" id="cd06225">
    <property type="entry name" value="HAMP"/>
    <property type="match status" value="1"/>
</dbReference>
<dbReference type="InterPro" id="IPR036097">
    <property type="entry name" value="HisK_dim/P_sf"/>
</dbReference>
<evidence type="ECO:0000256" key="14">
    <source>
        <dbReference type="ARBA" id="ARBA00023136"/>
    </source>
</evidence>
<evidence type="ECO:0000256" key="15">
    <source>
        <dbReference type="ARBA" id="ARBA00037219"/>
    </source>
</evidence>
<evidence type="ECO:0000256" key="6">
    <source>
        <dbReference type="ARBA" id="ARBA00022679"/>
    </source>
</evidence>
<comment type="function">
    <text evidence="15">Member of the two-component regulatory system HssS/HssR involved in intracellular heme homeostasis and tempering of staphylococcal virulence. HssS functions as a heme sensor histidine kinase which is autophosphorylated at a histidine residue and transfers its phosphate group to an aspartate residue of HssR. HssR/HssS activates the expression of hrtAB, an efflux pump, in response to extracellular heme, hemin, hemoglobin or blood.</text>
</comment>
<dbReference type="SMART" id="SM00304">
    <property type="entry name" value="HAMP"/>
    <property type="match status" value="1"/>
</dbReference>
<dbReference type="CDD" id="cd00082">
    <property type="entry name" value="HisKA"/>
    <property type="match status" value="1"/>
</dbReference>
<evidence type="ECO:0000256" key="1">
    <source>
        <dbReference type="ARBA" id="ARBA00000085"/>
    </source>
</evidence>
<keyword evidence="6" id="KW-0808">Transferase</keyword>
<dbReference type="EMBL" id="JBBYAF010000011">
    <property type="protein sequence ID" value="MEL3972126.1"/>
    <property type="molecule type" value="Genomic_DNA"/>
</dbReference>
<keyword evidence="11 17" id="KW-1133">Transmembrane helix</keyword>
<feature type="transmembrane region" description="Helical" evidence="17">
    <location>
        <begin position="164"/>
        <end position="188"/>
    </location>
</feature>
<dbReference type="SUPFAM" id="SSF47384">
    <property type="entry name" value="Homodimeric domain of signal transducing histidine kinase"/>
    <property type="match status" value="1"/>
</dbReference>
<protein>
    <recommendedName>
        <fullName evidence="16">Heme sensor protein HssS</fullName>
        <ecNumber evidence="3">2.7.13.3</ecNumber>
    </recommendedName>
</protein>
<dbReference type="SUPFAM" id="SSF158472">
    <property type="entry name" value="HAMP domain-like"/>
    <property type="match status" value="1"/>
</dbReference>
<feature type="domain" description="Histidine kinase" evidence="18">
    <location>
        <begin position="245"/>
        <end position="460"/>
    </location>
</feature>
<evidence type="ECO:0000256" key="5">
    <source>
        <dbReference type="ARBA" id="ARBA00022553"/>
    </source>
</evidence>
<dbReference type="RefSeq" id="WP_341982097.1">
    <property type="nucleotide sequence ID" value="NZ_JBBYAF010000011.1"/>
</dbReference>
<dbReference type="Gene3D" id="6.10.340.10">
    <property type="match status" value="1"/>
</dbReference>
<dbReference type="SMART" id="SM00387">
    <property type="entry name" value="HATPase_c"/>
    <property type="match status" value="1"/>
</dbReference>
<name>A0ABU9K8N6_9BACI</name>
<dbReference type="InterPro" id="IPR050398">
    <property type="entry name" value="HssS/ArlS-like"/>
</dbReference>
<evidence type="ECO:0000256" key="3">
    <source>
        <dbReference type="ARBA" id="ARBA00012438"/>
    </source>
</evidence>
<dbReference type="SMART" id="SM00388">
    <property type="entry name" value="HisKA"/>
    <property type="match status" value="1"/>
</dbReference>
<keyword evidence="12" id="KW-0902">Two-component regulatory system</keyword>
<evidence type="ECO:0000256" key="9">
    <source>
        <dbReference type="ARBA" id="ARBA00022777"/>
    </source>
</evidence>
<evidence type="ECO:0000256" key="12">
    <source>
        <dbReference type="ARBA" id="ARBA00023012"/>
    </source>
</evidence>
<keyword evidence="7 17" id="KW-0812">Transmembrane</keyword>
<keyword evidence="4" id="KW-1003">Cell membrane</keyword>
<dbReference type="PANTHER" id="PTHR45528:SF11">
    <property type="entry name" value="HISTIDINE KINASE"/>
    <property type="match status" value="1"/>
</dbReference>
<dbReference type="PRINTS" id="PR00344">
    <property type="entry name" value="BCTRLSENSOR"/>
</dbReference>
<dbReference type="Pfam" id="PF00512">
    <property type="entry name" value="HisKA"/>
    <property type="match status" value="1"/>
</dbReference>
<evidence type="ECO:0000259" key="18">
    <source>
        <dbReference type="PROSITE" id="PS50109"/>
    </source>
</evidence>
<dbReference type="PROSITE" id="PS50885">
    <property type="entry name" value="HAMP"/>
    <property type="match status" value="1"/>
</dbReference>
<dbReference type="InterPro" id="IPR003661">
    <property type="entry name" value="HisK_dim/P_dom"/>
</dbReference>
<evidence type="ECO:0000256" key="17">
    <source>
        <dbReference type="SAM" id="Phobius"/>
    </source>
</evidence>
<keyword evidence="10" id="KW-0067">ATP-binding</keyword>
<accession>A0ABU9K8N6</accession>
<dbReference type="InterPro" id="IPR005467">
    <property type="entry name" value="His_kinase_dom"/>
</dbReference>
<sequence>MRSLYVKFVVMTIGIMILSGIVSFLLSNTYYQQKLKPENDRKNTMIALNIAEFAEGHPDIDLEEYLENLSAVGYQLYLVDDSGEGTFFGAPFKDKTLSGSVKERVVNGRVYHGILHFPRKTFVTGFFANELQNSIGVPLEHNGERYALFFRPDIKLLFNEMHFLFAWLLILTILLSILLVLFSTHYLVKPISKLTAATKALSDGDFHVEVDDDRRDELGELSHSFLKMARKLEQVDDMRKEFISNISHDIQSPLSNIKGYTNLLENESLDPEVKKGYVSVINGEIDRLSTLTKQLLFLASLDRNEEGMKKESFNVGKQIMEVIRNHQWQVSEKGIMLGYSLSDTEITGDPSLLHTVWENLLTNAIKYNKPDGSIEIQIEEREESIFVTFEDTGIGMNEDEKQRIFDRFYRVDTARSRSVEGTGLGLSIVSSIVNLHNGQIHVKSTENEGTAFVVELPIHSY</sequence>
<evidence type="ECO:0000256" key="10">
    <source>
        <dbReference type="ARBA" id="ARBA00022840"/>
    </source>
</evidence>
<dbReference type="EC" id="2.7.13.3" evidence="3"/>
<gene>
    <name evidence="20" type="ORF">AAEO50_07530</name>
</gene>
<organism evidence="20 21">
    <name type="scientific">Rossellomorea oryzaecorticis</name>
    <dbReference type="NCBI Taxonomy" id="1396505"/>
    <lineage>
        <taxon>Bacteria</taxon>
        <taxon>Bacillati</taxon>
        <taxon>Bacillota</taxon>
        <taxon>Bacilli</taxon>
        <taxon>Bacillales</taxon>
        <taxon>Bacillaceae</taxon>
        <taxon>Rossellomorea</taxon>
    </lineage>
</organism>
<evidence type="ECO:0000313" key="21">
    <source>
        <dbReference type="Proteomes" id="UP001389717"/>
    </source>
</evidence>
<evidence type="ECO:0000256" key="4">
    <source>
        <dbReference type="ARBA" id="ARBA00022475"/>
    </source>
</evidence>
<evidence type="ECO:0000256" key="11">
    <source>
        <dbReference type="ARBA" id="ARBA00022989"/>
    </source>
</evidence>
<dbReference type="Gene3D" id="1.10.287.130">
    <property type="match status" value="1"/>
</dbReference>
<dbReference type="InterPro" id="IPR003660">
    <property type="entry name" value="HAMP_dom"/>
</dbReference>
<comment type="caution">
    <text evidence="20">The sequence shown here is derived from an EMBL/GenBank/DDBJ whole genome shotgun (WGS) entry which is preliminary data.</text>
</comment>
<dbReference type="Proteomes" id="UP001389717">
    <property type="component" value="Unassembled WGS sequence"/>
</dbReference>
<dbReference type="Pfam" id="PF00672">
    <property type="entry name" value="HAMP"/>
    <property type="match status" value="1"/>
</dbReference>
<keyword evidence="21" id="KW-1185">Reference proteome</keyword>
<evidence type="ECO:0000256" key="16">
    <source>
        <dbReference type="ARBA" id="ARBA00040841"/>
    </source>
</evidence>
<dbReference type="GO" id="GO:0016301">
    <property type="term" value="F:kinase activity"/>
    <property type="evidence" value="ECO:0007669"/>
    <property type="project" value="UniProtKB-KW"/>
</dbReference>
<dbReference type="InterPro" id="IPR003594">
    <property type="entry name" value="HATPase_dom"/>
</dbReference>
<evidence type="ECO:0000256" key="8">
    <source>
        <dbReference type="ARBA" id="ARBA00022741"/>
    </source>
</evidence>
<feature type="domain" description="HAMP" evidence="19">
    <location>
        <begin position="185"/>
        <end position="237"/>
    </location>
</feature>
<keyword evidence="5" id="KW-0597">Phosphoprotein</keyword>
<evidence type="ECO:0000259" key="19">
    <source>
        <dbReference type="PROSITE" id="PS50885"/>
    </source>
</evidence>
<evidence type="ECO:0000313" key="20">
    <source>
        <dbReference type="EMBL" id="MEL3972126.1"/>
    </source>
</evidence>